<dbReference type="InterPro" id="IPR020568">
    <property type="entry name" value="Ribosomal_Su5_D2-typ_SF"/>
</dbReference>
<dbReference type="PANTHER" id="PTHR43527:SF2">
    <property type="entry name" value="4-DIPHOSPHOCYTIDYL-2-C-METHYL-D-ERYTHRITOL KINASE, CHLOROPLASTIC"/>
    <property type="match status" value="1"/>
</dbReference>
<comment type="caution">
    <text evidence="13">The sequence shown here is derived from an EMBL/GenBank/DDBJ whole genome shotgun (WGS) entry which is preliminary data.</text>
</comment>
<dbReference type="GO" id="GO:0005524">
    <property type="term" value="F:ATP binding"/>
    <property type="evidence" value="ECO:0007669"/>
    <property type="project" value="UniProtKB-UniRule"/>
</dbReference>
<feature type="active site" evidence="10">
    <location>
        <position position="12"/>
    </location>
</feature>
<dbReference type="InterPro" id="IPR036554">
    <property type="entry name" value="GHMP_kinase_C_sf"/>
</dbReference>
<dbReference type="HAMAP" id="MF_00061">
    <property type="entry name" value="IspE"/>
    <property type="match status" value="1"/>
</dbReference>
<dbReference type="Pfam" id="PF00288">
    <property type="entry name" value="GHMP_kinases_N"/>
    <property type="match status" value="1"/>
</dbReference>
<evidence type="ECO:0000256" key="10">
    <source>
        <dbReference type="HAMAP-Rule" id="MF_00061"/>
    </source>
</evidence>
<evidence type="ECO:0000256" key="7">
    <source>
        <dbReference type="ARBA" id="ARBA00022840"/>
    </source>
</evidence>
<feature type="binding site" evidence="10">
    <location>
        <begin position="99"/>
        <end position="109"/>
    </location>
    <ligand>
        <name>ATP</name>
        <dbReference type="ChEBI" id="CHEBI:30616"/>
    </ligand>
</feature>
<dbReference type="PANTHER" id="PTHR43527">
    <property type="entry name" value="4-DIPHOSPHOCYTIDYL-2-C-METHYL-D-ERYTHRITOL KINASE, CHLOROPLASTIC"/>
    <property type="match status" value="1"/>
</dbReference>
<dbReference type="AlphaFoldDB" id="K2P1W2"/>
<comment type="catalytic activity">
    <reaction evidence="10">
        <text>4-CDP-2-C-methyl-D-erythritol + ATP = 4-CDP-2-C-methyl-D-erythritol 2-phosphate + ADP + H(+)</text>
        <dbReference type="Rhea" id="RHEA:18437"/>
        <dbReference type="ChEBI" id="CHEBI:15378"/>
        <dbReference type="ChEBI" id="CHEBI:30616"/>
        <dbReference type="ChEBI" id="CHEBI:57823"/>
        <dbReference type="ChEBI" id="CHEBI:57919"/>
        <dbReference type="ChEBI" id="CHEBI:456216"/>
        <dbReference type="EC" id="2.7.1.148"/>
    </reaction>
</comment>
<protein>
    <recommendedName>
        <fullName evidence="3 10">4-diphosphocytidyl-2-C-methyl-D-erythritol kinase</fullName>
        <shortName evidence="10">CMK</shortName>
        <ecNumber evidence="2 10">2.7.1.148</ecNumber>
    </recommendedName>
    <alternativeName>
        <fullName evidence="9 10">4-(cytidine-5'-diphospho)-2-C-methyl-D-erythritol kinase</fullName>
    </alternativeName>
</protein>
<evidence type="ECO:0000256" key="3">
    <source>
        <dbReference type="ARBA" id="ARBA00017473"/>
    </source>
</evidence>
<sequence>MSAPVRMTAPAKVNLALHVTGRRQDGYHLLESLVAFTGHGDLIEIEDALEDEIVVSGHYAAQVPLGGDNLVARARDLLRDKAGGDARAPVRLHLEKNLPIASGIGGGSSDAAAALRLLVDHWALDMREEELLALGLRLGADVPMCLAARPLVARGIGEAIEALPHFPTLPMVLVNPNLPLITADVFSVLECRDNAPLPELEPLHDVETATSWLSLARNDLEGPARQLVPQISDILDELAGNGATTARMSGSGATCFGIFSSQSEAERAGAHLQEARPEWFVMTTHTHAAEASHGG</sequence>
<feature type="domain" description="GHMP kinase N-terminal" evidence="11">
    <location>
        <begin position="69"/>
        <end position="146"/>
    </location>
</feature>
<dbReference type="EC" id="2.7.1.148" evidence="2 10"/>
<reference evidence="13 14" key="1">
    <citation type="journal article" date="2012" name="J. Bacteriol.">
        <title>Genome Sequence of Nitratireductor indicus Type Strain C115.</title>
        <authorList>
            <person name="Lai Q."/>
            <person name="Li G."/>
            <person name="Yu Z."/>
            <person name="Shao Z."/>
        </authorList>
    </citation>
    <scope>NUCLEOTIDE SEQUENCE [LARGE SCALE GENOMIC DNA]</scope>
    <source>
        <strain evidence="13 14">C115</strain>
    </source>
</reference>
<dbReference type="UniPathway" id="UPA00056">
    <property type="reaction ID" value="UER00094"/>
</dbReference>
<keyword evidence="6 10" id="KW-0418">Kinase</keyword>
<dbReference type="InterPro" id="IPR004424">
    <property type="entry name" value="IspE"/>
</dbReference>
<keyword evidence="14" id="KW-1185">Reference proteome</keyword>
<feature type="active site" evidence="10">
    <location>
        <position position="141"/>
    </location>
</feature>
<dbReference type="PATRIC" id="fig|1231190.3.peg.3324"/>
<dbReference type="GO" id="GO:0019288">
    <property type="term" value="P:isopentenyl diphosphate biosynthetic process, methylerythritol 4-phosphate pathway"/>
    <property type="evidence" value="ECO:0007669"/>
    <property type="project" value="UniProtKB-UniRule"/>
</dbReference>
<keyword evidence="5 10" id="KW-0547">Nucleotide-binding</keyword>
<evidence type="ECO:0000256" key="5">
    <source>
        <dbReference type="ARBA" id="ARBA00022741"/>
    </source>
</evidence>
<feature type="domain" description="GHMP kinase C-terminal" evidence="12">
    <location>
        <begin position="215"/>
        <end position="274"/>
    </location>
</feature>
<evidence type="ECO:0000256" key="9">
    <source>
        <dbReference type="ARBA" id="ARBA00032554"/>
    </source>
</evidence>
<dbReference type="STRING" id="721133.SAMN05216176_11197"/>
<dbReference type="PIRSF" id="PIRSF010376">
    <property type="entry name" value="IspE"/>
    <property type="match status" value="1"/>
</dbReference>
<organism evidence="13 14">
    <name type="scientific">Nitratireductor indicus C115</name>
    <dbReference type="NCBI Taxonomy" id="1231190"/>
    <lineage>
        <taxon>Bacteria</taxon>
        <taxon>Pseudomonadati</taxon>
        <taxon>Pseudomonadota</taxon>
        <taxon>Alphaproteobacteria</taxon>
        <taxon>Hyphomicrobiales</taxon>
        <taxon>Phyllobacteriaceae</taxon>
        <taxon>Nitratireductor</taxon>
    </lineage>
</organism>
<evidence type="ECO:0000256" key="4">
    <source>
        <dbReference type="ARBA" id="ARBA00022679"/>
    </source>
</evidence>
<evidence type="ECO:0000256" key="1">
    <source>
        <dbReference type="ARBA" id="ARBA00009684"/>
    </source>
</evidence>
<comment type="pathway">
    <text evidence="10">Isoprenoid biosynthesis; isopentenyl diphosphate biosynthesis via DXP pathway; isopentenyl diphosphate from 1-deoxy-D-xylulose 5-phosphate: step 3/6.</text>
</comment>
<dbReference type="SUPFAM" id="SSF55060">
    <property type="entry name" value="GHMP Kinase, C-terminal domain"/>
    <property type="match status" value="1"/>
</dbReference>
<dbReference type="Pfam" id="PF08544">
    <property type="entry name" value="GHMP_kinases_C"/>
    <property type="match status" value="1"/>
</dbReference>
<dbReference type="NCBIfam" id="NF011202">
    <property type="entry name" value="PRK14608.1"/>
    <property type="match status" value="1"/>
</dbReference>
<gene>
    <name evidence="10" type="primary">ispE</name>
    <name evidence="13" type="ORF">NA8A_16056</name>
</gene>
<evidence type="ECO:0000256" key="2">
    <source>
        <dbReference type="ARBA" id="ARBA00012052"/>
    </source>
</evidence>
<dbReference type="GO" id="GO:0050515">
    <property type="term" value="F:4-(cytidine 5'-diphospho)-2-C-methyl-D-erythritol kinase activity"/>
    <property type="evidence" value="ECO:0007669"/>
    <property type="project" value="UniProtKB-UniRule"/>
</dbReference>
<dbReference type="NCBIfam" id="TIGR00154">
    <property type="entry name" value="ispE"/>
    <property type="match status" value="1"/>
</dbReference>
<name>K2P1W2_9HYPH</name>
<keyword evidence="7 10" id="KW-0067">ATP-binding</keyword>
<comment type="similarity">
    <text evidence="1 10">Belongs to the GHMP kinase family. IspE subfamily.</text>
</comment>
<accession>K2P1W2</accession>
<dbReference type="SUPFAM" id="SSF54211">
    <property type="entry name" value="Ribosomal protein S5 domain 2-like"/>
    <property type="match status" value="1"/>
</dbReference>
<dbReference type="GO" id="GO:0016114">
    <property type="term" value="P:terpenoid biosynthetic process"/>
    <property type="evidence" value="ECO:0007669"/>
    <property type="project" value="UniProtKB-UniRule"/>
</dbReference>
<dbReference type="Proteomes" id="UP000007374">
    <property type="component" value="Unassembled WGS sequence"/>
</dbReference>
<evidence type="ECO:0000259" key="11">
    <source>
        <dbReference type="Pfam" id="PF00288"/>
    </source>
</evidence>
<dbReference type="InterPro" id="IPR013750">
    <property type="entry name" value="GHMP_kinase_C_dom"/>
</dbReference>
<evidence type="ECO:0000259" key="12">
    <source>
        <dbReference type="Pfam" id="PF08544"/>
    </source>
</evidence>
<proteinExistence type="inferred from homology"/>
<evidence type="ECO:0000256" key="8">
    <source>
        <dbReference type="ARBA" id="ARBA00023229"/>
    </source>
</evidence>
<keyword evidence="4 10" id="KW-0808">Transferase</keyword>
<evidence type="ECO:0000313" key="14">
    <source>
        <dbReference type="Proteomes" id="UP000007374"/>
    </source>
</evidence>
<evidence type="ECO:0000313" key="13">
    <source>
        <dbReference type="EMBL" id="EKF41381.1"/>
    </source>
</evidence>
<evidence type="ECO:0000256" key="6">
    <source>
        <dbReference type="ARBA" id="ARBA00022777"/>
    </source>
</evidence>
<dbReference type="InterPro" id="IPR014721">
    <property type="entry name" value="Ribsml_uS5_D2-typ_fold_subgr"/>
</dbReference>
<dbReference type="InterPro" id="IPR006204">
    <property type="entry name" value="GHMP_kinase_N_dom"/>
</dbReference>
<dbReference type="EMBL" id="AMSI01000011">
    <property type="protein sequence ID" value="EKF41381.1"/>
    <property type="molecule type" value="Genomic_DNA"/>
</dbReference>
<comment type="function">
    <text evidence="10">Catalyzes the phosphorylation of the position 2 hydroxy group of 4-diphosphocytidyl-2C-methyl-D-erythritol.</text>
</comment>
<dbReference type="RefSeq" id="WP_009451397.1">
    <property type="nucleotide sequence ID" value="NZ_AMSI01000011.1"/>
</dbReference>
<dbReference type="eggNOG" id="COG1947">
    <property type="taxonomic scope" value="Bacteria"/>
</dbReference>
<dbReference type="Gene3D" id="3.30.230.10">
    <property type="match status" value="1"/>
</dbReference>
<dbReference type="Gene3D" id="3.30.70.890">
    <property type="entry name" value="GHMP kinase, C-terminal domain"/>
    <property type="match status" value="1"/>
</dbReference>
<keyword evidence="8 10" id="KW-0414">Isoprene biosynthesis</keyword>